<organism evidence="4 5">
    <name type="scientific">Symbiodinium microadriaticum</name>
    <name type="common">Dinoflagellate</name>
    <name type="synonym">Zooxanthella microadriatica</name>
    <dbReference type="NCBI Taxonomy" id="2951"/>
    <lineage>
        <taxon>Eukaryota</taxon>
        <taxon>Sar</taxon>
        <taxon>Alveolata</taxon>
        <taxon>Dinophyceae</taxon>
        <taxon>Suessiales</taxon>
        <taxon>Symbiodiniaceae</taxon>
        <taxon>Symbiodinium</taxon>
    </lineage>
</organism>
<accession>A0A1Q9CX19</accession>
<dbReference type="EMBL" id="LSRX01000859">
    <property type="protein sequence ID" value="OLP87471.1"/>
    <property type="molecule type" value="Genomic_DNA"/>
</dbReference>
<comment type="caution">
    <text evidence="4">The sequence shown here is derived from an EMBL/GenBank/DDBJ whole genome shotgun (WGS) entry which is preliminary data.</text>
</comment>
<gene>
    <name evidence="4" type="primary">HEATR2</name>
    <name evidence="4" type="ORF">AK812_SmicGene31316</name>
</gene>
<dbReference type="Gene3D" id="1.25.10.10">
    <property type="entry name" value="Leucine-rich Repeat Variant"/>
    <property type="match status" value="1"/>
</dbReference>
<keyword evidence="5" id="KW-1185">Reference proteome</keyword>
<dbReference type="PANTHER" id="PTHR16216">
    <property type="entry name" value="DYNEIN ASSEMBLY FACTOR 5, AXONEMAL"/>
    <property type="match status" value="1"/>
</dbReference>
<proteinExistence type="predicted"/>
<evidence type="ECO:0000313" key="5">
    <source>
        <dbReference type="Proteomes" id="UP000186817"/>
    </source>
</evidence>
<evidence type="ECO:0000256" key="1">
    <source>
        <dbReference type="SAM" id="Coils"/>
    </source>
</evidence>
<sequence length="2392" mass="264156">MFRQEFDFEHVEGEESVTYVPYASDTRRSSFFASAAATIGQVTLLDYGLGANWGNLTIRLHALNRYLSQMLPAQQCDWVVFVDCYDSVIIGKEADICLRLERLEADTGRSVFFGAETWKGDLEVLVISGFKISCISEAQVEEQEAHAKQMNVSTLASDSSADGPWRFLNAGLMAGRVWALRDFLSVSHEPRLPLAEVPIQKDANDQVFVTEVMLYHKPQLATLDYYSELFLNAYGSEPAVEVDRGVELLQPAGSVVFVEARLKAAVGSKTGWQTSPQKWLRPDKRQSEGPVSDKRQKDDANRSRRQWDDRPWWQSSDWASCRQPGALGQVTPLFILTQDLYHLKLFASSYQTPTRQIFATEGWQLQSLQSSFDDVDTSPATEAALAMDPRRLHPRAENICTRVPLRLKLLRSYGTAKQHRPTDISHLLTGKANETHWRGPCLDAFSYYQYVWWSKDTIASNSERYSAKVQLPYDFSQAMVDEQLRAAEDKASKDGSHSLCKALEAASVAVVDGCKDSQESADANHSCPMALIVKWPLCQVRHAIKESLQAGICRCFTALPCVAPDAEAKEPGIAVLFFSTSSKLVMSGAPMAWWRLLTFAVFVALPVLLSWLPRSSAWQEFQVRSVPKSKSFSKEPLAQLIASATYSLASGGRCPKPTRVVVTLSTFEGRLGRLKGTVASLSAQSCMPDAIYIFLSRRPRTKRTGTGFGGHGDGVDTTEALESLRDLSDRVVVRFTDEDWGPGTKLLAALKVEEDPNTWLITVDDDTTYHKDTVLALVLAASALPSHAAPGFWCEEARASGVASDQIQWQTLEIMSDATEGTVHGWCGGFAGVLFKRWFFDETVFNFTDAPDGCAVHDDVWFGGHLLSKGNTPYLINAGFFSAQDGPSTPEDRQDFSINVINRQLKASGKDPQEQCAAWFSAFRGQQFSKPSVFTHPSVRAPYGEDLWVLKNFFQLDAHGPRSGKFLELGASDGLTDTRTYFLEKELGWHGILTESTEALVKALTKNRPQIDILGCNTEGGLQRVNYLVANLKGSELEVLAQLPLKDLDVDLVQVGTHQSRLPFRWVKNIKAEDVCLATLSFQGSLRNLKDRMRVSGPGEAARFADQGEKCREVSLSMTLRFADLLPAAALVAVAGGSSGQIQKKPGCHPFPEQSEELRLEALRLLNHLFDLCKEMPTPTLERLSPFASDVLDALSKALTDTCPDAKKECCEITKKAVGSLLANLKHQQWKVRRATLESIGALLLQEAPMMDHMEDILPHLNALLGDRTPGVRQSLAETLERWLLKGLSFRAPLVSNLNDDGPEGFDKFEPRLLLLLLGVCSDEEAEQAAALGAEIVGAVAFGGLERVAALKHEALLKRAQREREREEARENKAGYSEDADNTSVLEVAPAFDYTSVLPLLQSPQKSGMAWHGMAWHGMARVCLICHSHSQLDDCQQISLSVLQTALDMYHRLYAKTAVLDGGPACFETSSLQVLANLTQWTTDIREAAVITNQQVAPFLDGVLVHLYKAQADDDQKVAKAALLCADPGHGGHARGFLRPSNAGALEALCIIGCCLVAFRGGQRKGTSFDELWPQDKQGRHGLRLFVSKFDFTVVMDPARWALFKDVLAGVKNFAAMTVAAPAESRRQVFMVLARLIHPSVPELETCAGTDDFCRRLKPKEVKLALRFLEEGIHSELLTSVLGATESLLKAGREACIEDWPRIFDLLLRMKSSEECNAQIVDANIEHLSQLLGRSRRQLYEEHLRTRLADLLQGGEAVLWEVGGLVPVLARQASPEDASATARVDLLGLVHFLVNEEDETLASALRAHALPHLAAKLLLEAAGTWRARGRSPDNRMIACLVLSCTLADLQAQSLKVIFPAPVPVFWAVLTVFQCKSIKSMSVFDKVYPELLKRLDDSNDKIRVAVCEASGASEGFAERGSELLLQALDVFFKCLPQNWSRTLYECPTLQRGGAGPLEAWSLCRYILRNLFVHLDDPNPEAIFSRQTEIGFGFAKSMVDSSRCRRFSRAVISCLAKPNFLEMTAGYFMRLARSLAPEPCSIPRMQVTMPLVLQADETLLEMLGLLAVSVLGRNCPQELHGVFADMHDGDKKQVTIAGTSLTIKPSGNSQSWVVKAELDTESCQATVDFNVPGKPNPPPVNLLMTLWLATSDEASAGQAKTTFEFTDPSGKLASPHMPLNSWLFLGTPQVDRDSDQDEKVNSVLSSLARLDVDDTPLPDKLKEMDMAMVKLVMKRDDPVKVAEIAKEPAVVLEGKLYFLRGGASLDLLEHEDKDLDPGSRDLQEGIGHSSHRLDPGQSEVKLMCLRPFAGLSLVYVVACQPFDDVIFAEKLEGERSAAGPVDERKHKDTEEFDAKVVPELDVIYRPQLQAGALEVDDAAGASILRRRGIDPRLW</sequence>
<name>A0A1Q9CX19_SYMMI</name>
<dbReference type="OrthoDB" id="414863at2759"/>
<feature type="region of interest" description="Disordered" evidence="2">
    <location>
        <begin position="272"/>
        <end position="308"/>
    </location>
</feature>
<dbReference type="InterPro" id="IPR057978">
    <property type="entry name" value="TPR_DAAF5"/>
</dbReference>
<dbReference type="PANTHER" id="PTHR16216:SF2">
    <property type="entry name" value="DYNEIN AXONEMAL ASSEMBLY FACTOR 5"/>
    <property type="match status" value="1"/>
</dbReference>
<dbReference type="InterPro" id="IPR016024">
    <property type="entry name" value="ARM-type_fold"/>
</dbReference>
<dbReference type="InterPro" id="IPR011989">
    <property type="entry name" value="ARM-like"/>
</dbReference>
<keyword evidence="1" id="KW-0175">Coiled coil</keyword>
<dbReference type="Pfam" id="PF25757">
    <property type="entry name" value="TPR_DNAAF5"/>
    <property type="match status" value="1"/>
</dbReference>
<feature type="compositionally biased region" description="Basic and acidic residues" evidence="2">
    <location>
        <begin position="280"/>
        <end position="308"/>
    </location>
</feature>
<dbReference type="InterPro" id="IPR052623">
    <property type="entry name" value="DAAF5"/>
</dbReference>
<reference evidence="4 5" key="1">
    <citation type="submission" date="2016-02" db="EMBL/GenBank/DDBJ databases">
        <title>Genome analysis of coral dinoflagellate symbionts highlights evolutionary adaptations to a symbiotic lifestyle.</title>
        <authorList>
            <person name="Aranda M."/>
            <person name="Li Y."/>
            <person name="Liew Y.J."/>
            <person name="Baumgarten S."/>
            <person name="Simakov O."/>
            <person name="Wilson M."/>
            <person name="Piel J."/>
            <person name="Ashoor H."/>
            <person name="Bougouffa S."/>
            <person name="Bajic V.B."/>
            <person name="Ryu T."/>
            <person name="Ravasi T."/>
            <person name="Bayer T."/>
            <person name="Micklem G."/>
            <person name="Kim H."/>
            <person name="Bhak J."/>
            <person name="Lajeunesse T.C."/>
            <person name="Voolstra C.R."/>
        </authorList>
    </citation>
    <scope>NUCLEOTIDE SEQUENCE [LARGE SCALE GENOMIC DNA]</scope>
    <source>
        <strain evidence="4 5">CCMP2467</strain>
    </source>
</reference>
<dbReference type="Proteomes" id="UP000186817">
    <property type="component" value="Unassembled WGS sequence"/>
</dbReference>
<protein>
    <submittedName>
        <fullName evidence="4">HEAT repeat-containing protein 2</fullName>
    </submittedName>
</protein>
<feature type="domain" description="Dynein axonemal assembly factor 5 TPR repeats" evidence="3">
    <location>
        <begin position="1103"/>
        <end position="1286"/>
    </location>
</feature>
<evidence type="ECO:0000259" key="3">
    <source>
        <dbReference type="Pfam" id="PF25757"/>
    </source>
</evidence>
<evidence type="ECO:0000256" key="2">
    <source>
        <dbReference type="SAM" id="MobiDB-lite"/>
    </source>
</evidence>
<feature type="coiled-coil region" evidence="1">
    <location>
        <begin position="1350"/>
        <end position="1379"/>
    </location>
</feature>
<dbReference type="CDD" id="cd22997">
    <property type="entry name" value="GT_LH"/>
    <property type="match status" value="1"/>
</dbReference>
<dbReference type="SUPFAM" id="SSF48371">
    <property type="entry name" value="ARM repeat"/>
    <property type="match status" value="1"/>
</dbReference>
<dbReference type="SUPFAM" id="SSF53448">
    <property type="entry name" value="Nucleotide-diphospho-sugar transferases"/>
    <property type="match status" value="1"/>
</dbReference>
<dbReference type="InterPro" id="IPR029044">
    <property type="entry name" value="Nucleotide-diphossugar_trans"/>
</dbReference>
<evidence type="ECO:0000313" key="4">
    <source>
        <dbReference type="EMBL" id="OLP87471.1"/>
    </source>
</evidence>